<keyword evidence="3" id="KW-0378">Hydrolase</keyword>
<dbReference type="AlphaFoldDB" id="A0A806KIZ6"/>
<dbReference type="InterPro" id="IPR000757">
    <property type="entry name" value="Beta-glucanase-like"/>
</dbReference>
<reference evidence="3" key="1">
    <citation type="submission" date="2012-03" db="EMBL/GenBank/DDBJ databases">
        <title>Functional metagenomics reveals considerable lignocellulase gene clusters in the gut microbiome of a wood-feeding higher termite.</title>
        <authorList>
            <person name="Liu N."/>
        </authorList>
    </citation>
    <scope>NUCLEOTIDE SEQUENCE</scope>
</reference>
<accession>A0A806KIZ6</accession>
<dbReference type="Pfam" id="PF00722">
    <property type="entry name" value="Glyco_hydro_16"/>
    <property type="match status" value="1"/>
</dbReference>
<dbReference type="GO" id="GO:0004553">
    <property type="term" value="F:hydrolase activity, hydrolyzing O-glycosyl compounds"/>
    <property type="evidence" value="ECO:0007669"/>
    <property type="project" value="InterPro"/>
</dbReference>
<dbReference type="PROSITE" id="PS51762">
    <property type="entry name" value="GH16_2"/>
    <property type="match status" value="1"/>
</dbReference>
<evidence type="ECO:0000259" key="2">
    <source>
        <dbReference type="PROSITE" id="PS51762"/>
    </source>
</evidence>
<organism evidence="3">
    <name type="scientific">uncultured bacterium contig00033</name>
    <dbReference type="NCBI Taxonomy" id="1181522"/>
    <lineage>
        <taxon>Bacteria</taxon>
        <taxon>environmental samples</taxon>
    </lineage>
</organism>
<dbReference type="EMBL" id="JQ844220">
    <property type="protein sequence ID" value="AGS53074.1"/>
    <property type="molecule type" value="Genomic_DNA"/>
</dbReference>
<evidence type="ECO:0000256" key="1">
    <source>
        <dbReference type="ARBA" id="ARBA00006865"/>
    </source>
</evidence>
<dbReference type="GO" id="GO:0005975">
    <property type="term" value="P:carbohydrate metabolic process"/>
    <property type="evidence" value="ECO:0007669"/>
    <property type="project" value="InterPro"/>
</dbReference>
<proteinExistence type="inferred from homology"/>
<feature type="domain" description="GH16" evidence="2">
    <location>
        <begin position="1"/>
        <end position="209"/>
    </location>
</feature>
<dbReference type="InterPro" id="IPR013320">
    <property type="entry name" value="ConA-like_dom_sf"/>
</dbReference>
<evidence type="ECO:0000313" key="3">
    <source>
        <dbReference type="EMBL" id="AGS53074.1"/>
    </source>
</evidence>
<name>A0A806KIZ6_9BACT</name>
<comment type="similarity">
    <text evidence="1">Belongs to the glycosyl hydrolase 16 family.</text>
</comment>
<dbReference type="SUPFAM" id="SSF49899">
    <property type="entry name" value="Concanavalin A-like lectins/glucanases"/>
    <property type="match status" value="1"/>
</dbReference>
<sequence length="209" mass="23967">MVSVSGGNLRIKIKRDEALGKNWVRTGAVQTRKALPNYWGEILYENTYGYYEARVKFPVVQGTWGAFWLMTRTMEQIPNSGAIGTEIDIVETIHNQQGKYSFALHWDGYGSNHKSTGKEPQPVPVNIYDGSYHTFALDWSPSEYVFYVDSHEVWRVDGGANFNNSGINRNPNYIIFSVEGADWAWDLSPDFDEAEVLIDYVRVWNQPQR</sequence>
<dbReference type="PANTHER" id="PTHR10963">
    <property type="entry name" value="GLYCOSYL HYDROLASE-RELATED"/>
    <property type="match status" value="1"/>
</dbReference>
<dbReference type="PANTHER" id="PTHR10963:SF55">
    <property type="entry name" value="GLYCOSIDE HYDROLASE FAMILY 16 PROTEIN"/>
    <property type="match status" value="1"/>
</dbReference>
<dbReference type="Gene3D" id="2.60.120.200">
    <property type="match status" value="1"/>
</dbReference>
<protein>
    <submittedName>
        <fullName evidence="3">Glycoside hydrolase family 16</fullName>
    </submittedName>
</protein>
<dbReference type="CDD" id="cd08023">
    <property type="entry name" value="GH16_laminarinase_like"/>
    <property type="match status" value="1"/>
</dbReference>
<dbReference type="InterPro" id="IPR050546">
    <property type="entry name" value="Glycosyl_Hydrlase_16"/>
</dbReference>